<dbReference type="EMBL" id="CATOUU010000998">
    <property type="protein sequence ID" value="CAI9966221.1"/>
    <property type="molecule type" value="Genomic_DNA"/>
</dbReference>
<keyword evidence="3" id="KW-1185">Reference proteome</keyword>
<evidence type="ECO:0000313" key="2">
    <source>
        <dbReference type="EMBL" id="CAL6009609.1"/>
    </source>
</evidence>
<protein>
    <submittedName>
        <fullName evidence="1">Uncharacterized protein</fullName>
    </submittedName>
</protein>
<reference evidence="1" key="1">
    <citation type="submission" date="2023-06" db="EMBL/GenBank/DDBJ databases">
        <authorList>
            <person name="Kurt Z."/>
        </authorList>
    </citation>
    <scope>NUCLEOTIDE SEQUENCE</scope>
</reference>
<reference evidence="2 3" key="2">
    <citation type="submission" date="2024-07" db="EMBL/GenBank/DDBJ databases">
        <authorList>
            <person name="Akdeniz Z."/>
        </authorList>
    </citation>
    <scope>NUCLEOTIDE SEQUENCE [LARGE SCALE GENOMIC DNA]</scope>
</reference>
<dbReference type="EMBL" id="CAXDID020000059">
    <property type="protein sequence ID" value="CAL6009609.1"/>
    <property type="molecule type" value="Genomic_DNA"/>
</dbReference>
<proteinExistence type="predicted"/>
<name>A0AA86UVE8_9EUKA</name>
<comment type="caution">
    <text evidence="1">The sequence shown here is derived from an EMBL/GenBank/DDBJ whole genome shotgun (WGS) entry which is preliminary data.</text>
</comment>
<dbReference type="AlphaFoldDB" id="A0AA86UVE8"/>
<sequence>MLEERQITIVIQAILLNQSTDISELISQISLNSPSIIHDIVLALTNLRQLSDKPLTLASFNQLVLIIEKIFDFYIKYCDKLLFEKQKSEQLSEQKQCDHYPEPTNICANPSFADMNILLNSLFTYFMISDCVKLHVSTIFRGHKLFTSHLLWRGLFQAALSEVNIDRCEENMVFMVVPPQIVIYIQHMRALGLVEEDVRLWVQYFINTSFTSKLNQQYVYTFMEQFESVFQSSDQEEQQLPLLYLNKIVRVTPNYTGYRAQLVNPDRLKRIQFKEEPLFNSEQEQLIKELTTMLSEPVEMETQYKQQNEETIHALSREELIDKIWAENTNLISYDKMVPNGQADNLNSMIDQYLKAMDGPEDEKEDSEWDDERQLEYIQNEFGVE</sequence>
<accession>A0AA86UVE8</accession>
<evidence type="ECO:0000313" key="3">
    <source>
        <dbReference type="Proteomes" id="UP001642409"/>
    </source>
</evidence>
<dbReference type="Proteomes" id="UP001642409">
    <property type="component" value="Unassembled WGS sequence"/>
</dbReference>
<gene>
    <name evidence="2" type="ORF">HINF_LOCUS21688</name>
    <name evidence="1" type="ORF">HINF_LOCUS53866</name>
</gene>
<organism evidence="1">
    <name type="scientific">Hexamita inflata</name>
    <dbReference type="NCBI Taxonomy" id="28002"/>
    <lineage>
        <taxon>Eukaryota</taxon>
        <taxon>Metamonada</taxon>
        <taxon>Diplomonadida</taxon>
        <taxon>Hexamitidae</taxon>
        <taxon>Hexamitinae</taxon>
        <taxon>Hexamita</taxon>
    </lineage>
</organism>
<evidence type="ECO:0000313" key="1">
    <source>
        <dbReference type="EMBL" id="CAI9966221.1"/>
    </source>
</evidence>